<dbReference type="GO" id="GO:0042274">
    <property type="term" value="P:ribosomal small subunit biogenesis"/>
    <property type="evidence" value="ECO:0007669"/>
    <property type="project" value="TreeGrafter"/>
</dbReference>
<dbReference type="InterPro" id="IPR016024">
    <property type="entry name" value="ARM-type_fold"/>
</dbReference>
<dbReference type="InterPro" id="IPR050781">
    <property type="entry name" value="CWC22_splicing_factor"/>
</dbReference>
<feature type="region of interest" description="Disordered" evidence="5">
    <location>
        <begin position="173"/>
        <end position="275"/>
    </location>
</feature>
<gene>
    <name evidence="7" type="ORF">DCAF_LOCUS16313</name>
</gene>
<proteinExistence type="inferred from homology"/>
<dbReference type="PANTHER" id="PTHR18034:SF4">
    <property type="entry name" value="NUCLEOLAR MIF4G DOMAIN-CONTAINING PROTEIN 1"/>
    <property type="match status" value="1"/>
</dbReference>
<dbReference type="Pfam" id="PF02847">
    <property type="entry name" value="MA3"/>
    <property type="match status" value="1"/>
</dbReference>
<evidence type="ECO:0000313" key="7">
    <source>
        <dbReference type="EMBL" id="CAK7341495.1"/>
    </source>
</evidence>
<dbReference type="EMBL" id="CAWUPB010001160">
    <property type="protein sequence ID" value="CAK7341495.1"/>
    <property type="molecule type" value="Genomic_DNA"/>
</dbReference>
<protein>
    <recommendedName>
        <fullName evidence="6">MI domain-containing protein</fullName>
    </recommendedName>
</protein>
<dbReference type="PROSITE" id="PS51366">
    <property type="entry name" value="MI"/>
    <property type="match status" value="1"/>
</dbReference>
<feature type="compositionally biased region" description="Basic and acidic residues" evidence="5">
    <location>
        <begin position="257"/>
        <end position="275"/>
    </location>
</feature>
<dbReference type="SUPFAM" id="SSF48371">
    <property type="entry name" value="ARM repeat"/>
    <property type="match status" value="1"/>
</dbReference>
<feature type="compositionally biased region" description="Basic and acidic residues" evidence="5">
    <location>
        <begin position="1"/>
        <end position="19"/>
    </location>
</feature>
<dbReference type="InterPro" id="IPR003891">
    <property type="entry name" value="Initiation_fac_eIF4g_MI"/>
</dbReference>
<keyword evidence="8" id="KW-1185">Reference proteome</keyword>
<evidence type="ECO:0000256" key="3">
    <source>
        <dbReference type="ARBA" id="ARBA00022845"/>
    </source>
</evidence>
<dbReference type="SMART" id="SM00544">
    <property type="entry name" value="MA3"/>
    <property type="match status" value="1"/>
</dbReference>
<reference evidence="7 8" key="1">
    <citation type="submission" date="2024-01" db="EMBL/GenBank/DDBJ databases">
        <authorList>
            <person name="Waweru B."/>
        </authorList>
    </citation>
    <scope>NUCLEOTIDE SEQUENCE [LARGE SCALE GENOMIC DNA]</scope>
</reference>
<dbReference type="AlphaFoldDB" id="A0AAV1RX20"/>
<name>A0AAV1RX20_9ROSI</name>
<organism evidence="7 8">
    <name type="scientific">Dovyalis caffra</name>
    <dbReference type="NCBI Taxonomy" id="77055"/>
    <lineage>
        <taxon>Eukaryota</taxon>
        <taxon>Viridiplantae</taxon>
        <taxon>Streptophyta</taxon>
        <taxon>Embryophyta</taxon>
        <taxon>Tracheophyta</taxon>
        <taxon>Spermatophyta</taxon>
        <taxon>Magnoliopsida</taxon>
        <taxon>eudicotyledons</taxon>
        <taxon>Gunneridae</taxon>
        <taxon>Pentapetalae</taxon>
        <taxon>rosids</taxon>
        <taxon>fabids</taxon>
        <taxon>Malpighiales</taxon>
        <taxon>Salicaceae</taxon>
        <taxon>Flacourtieae</taxon>
        <taxon>Dovyalis</taxon>
    </lineage>
</organism>
<comment type="caution">
    <text evidence="7">The sequence shown here is derived from an EMBL/GenBank/DDBJ whole genome shotgun (WGS) entry which is preliminary data.</text>
</comment>
<keyword evidence="4" id="KW-0539">Nucleus</keyword>
<accession>A0AAV1RX20</accession>
<dbReference type="GO" id="GO:0006417">
    <property type="term" value="P:regulation of translation"/>
    <property type="evidence" value="ECO:0007669"/>
    <property type="project" value="UniProtKB-KW"/>
</dbReference>
<sequence length="728" mass="82664">MRAGPDEKLRQQVRKEARKMAKQKKHESWIQHQKFKKQRRAEQSKRKFGNSKPKYVNKSKNLKEKEDIQENANSRINQSLEKKNVPTEMELKLDLLAHGGANTPKTVKEKKCMKRKSKTKFEEYLEMERKDAGAEEDLELERRLAKKLKSKDGKLRGMDDEIDMLLEGIPSVLDSFDEEEAPDAKEFPIEGVEDGTSGKKSKKKNSSKEFSEDERDDVMGAVSGLEESSGAEVGLEDGATETSSHTRNRNKKKSKRKQDMAGDIKNGESDPTDHDAEVALPETSIKASAGASSMKYVAPHLRSLSGNESEEHIQIRRRVRGLLNRLSESNVESITGEMSTIFCSTIRSVSTQIIVDEVLAGCSGGPRGNEQYAAVFAAFVAGLASSVGMDFSAKFVASLAKTFESVQNRVNELKASSVEGQANINGKRMEFMLETIFDIKNNKKRPKEETAPHTRIKKWLQKLNVEGIFIRGLKWSKLLDPDKKGQWWLSGDVAAKTDNVQEVANAIDKEILETQKMLQLAASQRMNTDARKAIFCIIMSGEDYIDAFEKLLRLDLTGKQDREIMRVIVECCLQEKIFNKYYTTLASKLCEHDKNHKFTLQFCIWDRFKELESMHLLRSMHLAKFVAEMVGSFTLSLAVLKSVELSDVAQLTPKRIMHFRMLFEALFEYPDKVIWNSFTRVAVAPDLETLRHGIEFFIREYVVKSNKAFTNKFKIAKKALNNIEGVLM</sequence>
<feature type="compositionally biased region" description="Polar residues" evidence="5">
    <location>
        <begin position="70"/>
        <end position="79"/>
    </location>
</feature>
<feature type="domain" description="MI" evidence="6">
    <location>
        <begin position="529"/>
        <end position="645"/>
    </location>
</feature>
<dbReference type="GO" id="GO:0005730">
    <property type="term" value="C:nucleolus"/>
    <property type="evidence" value="ECO:0007669"/>
    <property type="project" value="TreeGrafter"/>
</dbReference>
<dbReference type="PANTHER" id="PTHR18034">
    <property type="entry name" value="CELL CYCLE CONTROL PROTEIN CWF22-RELATED"/>
    <property type="match status" value="1"/>
</dbReference>
<dbReference type="Proteomes" id="UP001314170">
    <property type="component" value="Unassembled WGS sequence"/>
</dbReference>
<evidence type="ECO:0000256" key="1">
    <source>
        <dbReference type="ARBA" id="ARBA00004123"/>
    </source>
</evidence>
<evidence type="ECO:0000256" key="4">
    <source>
        <dbReference type="ARBA" id="ARBA00023242"/>
    </source>
</evidence>
<dbReference type="GO" id="GO:0003723">
    <property type="term" value="F:RNA binding"/>
    <property type="evidence" value="ECO:0007669"/>
    <property type="project" value="TreeGrafter"/>
</dbReference>
<feature type="compositionally biased region" description="Basic residues" evidence="5">
    <location>
        <begin position="246"/>
        <end position="256"/>
    </location>
</feature>
<comment type="similarity">
    <text evidence="2">Belongs to the CWC22 family.</text>
</comment>
<dbReference type="Gene3D" id="1.25.40.180">
    <property type="match status" value="1"/>
</dbReference>
<evidence type="ECO:0000256" key="2">
    <source>
        <dbReference type="ARBA" id="ARBA00006856"/>
    </source>
</evidence>
<evidence type="ECO:0000256" key="5">
    <source>
        <dbReference type="SAM" id="MobiDB-lite"/>
    </source>
</evidence>
<evidence type="ECO:0000259" key="6">
    <source>
        <dbReference type="PROSITE" id="PS51366"/>
    </source>
</evidence>
<comment type="subcellular location">
    <subcellularLocation>
        <location evidence="1">Nucleus</location>
    </subcellularLocation>
</comment>
<evidence type="ECO:0000313" key="8">
    <source>
        <dbReference type="Proteomes" id="UP001314170"/>
    </source>
</evidence>
<feature type="region of interest" description="Disordered" evidence="5">
    <location>
        <begin position="1"/>
        <end position="84"/>
    </location>
</feature>
<keyword evidence="3" id="KW-0810">Translation regulation</keyword>